<keyword evidence="4" id="KW-0949">S-adenosyl-L-methionine</keyword>
<evidence type="ECO:0000256" key="4">
    <source>
        <dbReference type="ARBA" id="ARBA00022691"/>
    </source>
</evidence>
<accession>A0A1V4SIU3</accession>
<feature type="domain" description="B12-binding" evidence="8">
    <location>
        <begin position="49"/>
        <end position="133"/>
    </location>
</feature>
<sequence length="439" mass="49970">MPEILFIQPTQITGSGEICKQDRLYLPSLSHPFLAAYAPKHWKVRIQCEVIEEIDYNTSADIIGIGSMGYAALHGLEIAREFKKRGKTVIMGGYMVSLAHEYASGQVDSITIGDGEISFPQVLRDFENGELKPIYRNPVDNLNNLPIPRYDLLMEKPIGSMLPVQAGRGCPHSCSFCSIACLYRQRYMVRPIPEIIRDISAIRDMGMKEFYMIDDNIIGNPAFFEELCLAIKPLKMRWSSQCSIQIAKNEKLLKLAADAGVSMLSFGLESITQEGIDRLGKPWLRVEEHLTLIEKIHKAGILVSSEMIAGTDSDTTGSLEETARFVEKARIAIPRFYILTPIPSTPLFNEFKEEGRLLTEDISNFDGTKPVYKPANMEPEELEDAYWKLNNEVFSIACIIRRTLFHPNFRRKPLLYIFAFFVNLHYRSYIKRKIPPNIF</sequence>
<keyword evidence="3 10" id="KW-0808">Transferase</keyword>
<dbReference type="OrthoDB" id="9801659at2"/>
<dbReference type="InterPro" id="IPR007197">
    <property type="entry name" value="rSAM"/>
</dbReference>
<dbReference type="GO" id="GO:0016740">
    <property type="term" value="F:transferase activity"/>
    <property type="evidence" value="ECO:0007669"/>
    <property type="project" value="UniProtKB-KW"/>
</dbReference>
<dbReference type="PROSITE" id="PS51332">
    <property type="entry name" value="B12_BINDING"/>
    <property type="match status" value="1"/>
</dbReference>
<evidence type="ECO:0000256" key="7">
    <source>
        <dbReference type="ARBA" id="ARBA00023014"/>
    </source>
</evidence>
<dbReference type="GO" id="GO:0051539">
    <property type="term" value="F:4 iron, 4 sulfur cluster binding"/>
    <property type="evidence" value="ECO:0007669"/>
    <property type="project" value="UniProtKB-KW"/>
</dbReference>
<dbReference type="CDD" id="cd01335">
    <property type="entry name" value="Radical_SAM"/>
    <property type="match status" value="1"/>
</dbReference>
<keyword evidence="10" id="KW-0689">Ribosomal protein</keyword>
<dbReference type="InterPro" id="IPR023404">
    <property type="entry name" value="rSAM_horseshoe"/>
</dbReference>
<dbReference type="Proteomes" id="UP000191554">
    <property type="component" value="Unassembled WGS sequence"/>
</dbReference>
<evidence type="ECO:0000256" key="6">
    <source>
        <dbReference type="ARBA" id="ARBA00023004"/>
    </source>
</evidence>
<evidence type="ECO:0000313" key="11">
    <source>
        <dbReference type="Proteomes" id="UP000191554"/>
    </source>
</evidence>
<evidence type="ECO:0000259" key="9">
    <source>
        <dbReference type="PROSITE" id="PS51918"/>
    </source>
</evidence>
<keyword evidence="6" id="KW-0408">Iron</keyword>
<evidence type="ECO:0000256" key="3">
    <source>
        <dbReference type="ARBA" id="ARBA00022679"/>
    </source>
</evidence>
<keyword evidence="7" id="KW-0411">Iron-sulfur</keyword>
<dbReference type="EMBL" id="MZGX01000020">
    <property type="protein sequence ID" value="OPX43161.1"/>
    <property type="molecule type" value="Genomic_DNA"/>
</dbReference>
<evidence type="ECO:0000256" key="2">
    <source>
        <dbReference type="ARBA" id="ARBA00022603"/>
    </source>
</evidence>
<dbReference type="GO" id="GO:0046872">
    <property type="term" value="F:metal ion binding"/>
    <property type="evidence" value="ECO:0007669"/>
    <property type="project" value="UniProtKB-KW"/>
</dbReference>
<dbReference type="GO" id="GO:0005840">
    <property type="term" value="C:ribosome"/>
    <property type="evidence" value="ECO:0007669"/>
    <property type="project" value="UniProtKB-KW"/>
</dbReference>
<dbReference type="PROSITE" id="PS51918">
    <property type="entry name" value="RADICAL_SAM"/>
    <property type="match status" value="1"/>
</dbReference>
<keyword evidence="2" id="KW-0489">Methyltransferase</keyword>
<dbReference type="InterPro" id="IPR058240">
    <property type="entry name" value="rSAM_sf"/>
</dbReference>
<keyword evidence="10" id="KW-0687">Ribonucleoprotein</keyword>
<comment type="caution">
    <text evidence="10">The sequence shown here is derived from an EMBL/GenBank/DDBJ whole genome shotgun (WGS) entry which is preliminary data.</text>
</comment>
<keyword evidence="11" id="KW-1185">Reference proteome</keyword>
<feature type="domain" description="Radical SAM core" evidence="9">
    <location>
        <begin position="154"/>
        <end position="378"/>
    </location>
</feature>
<dbReference type="AlphaFoldDB" id="A0A1V4SIU3"/>
<dbReference type="SFLD" id="SFLDG01123">
    <property type="entry name" value="methyltransferase_(Class_B)"/>
    <property type="match status" value="1"/>
</dbReference>
<dbReference type="InterPro" id="IPR051198">
    <property type="entry name" value="BchE-like"/>
</dbReference>
<dbReference type="SUPFAM" id="SSF102114">
    <property type="entry name" value="Radical SAM enzymes"/>
    <property type="match status" value="1"/>
</dbReference>
<organism evidence="10 11">
    <name type="scientific">Ruminiclostridium hungatei</name>
    <name type="common">Clostridium hungatei</name>
    <dbReference type="NCBI Taxonomy" id="48256"/>
    <lineage>
        <taxon>Bacteria</taxon>
        <taxon>Bacillati</taxon>
        <taxon>Bacillota</taxon>
        <taxon>Clostridia</taxon>
        <taxon>Eubacteriales</taxon>
        <taxon>Oscillospiraceae</taxon>
        <taxon>Ruminiclostridium</taxon>
    </lineage>
</organism>
<evidence type="ECO:0000259" key="8">
    <source>
        <dbReference type="PROSITE" id="PS51332"/>
    </source>
</evidence>
<dbReference type="GO" id="GO:0005829">
    <property type="term" value="C:cytosol"/>
    <property type="evidence" value="ECO:0007669"/>
    <property type="project" value="TreeGrafter"/>
</dbReference>
<dbReference type="InterPro" id="IPR006638">
    <property type="entry name" value="Elp3/MiaA/NifB-like_rSAM"/>
</dbReference>
<proteinExistence type="predicted"/>
<dbReference type="InterPro" id="IPR006158">
    <property type="entry name" value="Cobalamin-bd"/>
</dbReference>
<dbReference type="Pfam" id="PF04055">
    <property type="entry name" value="Radical_SAM"/>
    <property type="match status" value="1"/>
</dbReference>
<dbReference type="SFLD" id="SFLDG01082">
    <property type="entry name" value="B12-binding_domain_containing"/>
    <property type="match status" value="1"/>
</dbReference>
<keyword evidence="5" id="KW-0479">Metal-binding</keyword>
<evidence type="ECO:0000313" key="10">
    <source>
        <dbReference type="EMBL" id="OPX43161.1"/>
    </source>
</evidence>
<dbReference type="InterPro" id="IPR034466">
    <property type="entry name" value="Methyltransferase_Class_B"/>
</dbReference>
<dbReference type="SMART" id="SM00729">
    <property type="entry name" value="Elp3"/>
    <property type="match status" value="1"/>
</dbReference>
<reference evidence="10 11" key="1">
    <citation type="submission" date="2017-03" db="EMBL/GenBank/DDBJ databases">
        <title>Genome sequence of Clostridium hungatei DSM 14427.</title>
        <authorList>
            <person name="Poehlein A."/>
            <person name="Daniel R."/>
        </authorList>
    </citation>
    <scope>NUCLEOTIDE SEQUENCE [LARGE SCALE GENOMIC DNA]</scope>
    <source>
        <strain evidence="10 11">DSM 14427</strain>
    </source>
</reference>
<comment type="cofactor">
    <cofactor evidence="1">
        <name>[4Fe-4S] cluster</name>
        <dbReference type="ChEBI" id="CHEBI:49883"/>
    </cofactor>
</comment>
<dbReference type="Gene3D" id="3.40.50.280">
    <property type="entry name" value="Cobalamin-binding domain"/>
    <property type="match status" value="1"/>
</dbReference>
<dbReference type="SFLD" id="SFLDS00029">
    <property type="entry name" value="Radical_SAM"/>
    <property type="match status" value="1"/>
</dbReference>
<dbReference type="PANTHER" id="PTHR43409">
    <property type="entry name" value="ANAEROBIC MAGNESIUM-PROTOPORPHYRIN IX MONOMETHYL ESTER CYCLASE-RELATED"/>
    <property type="match status" value="1"/>
</dbReference>
<evidence type="ECO:0000256" key="1">
    <source>
        <dbReference type="ARBA" id="ARBA00001966"/>
    </source>
</evidence>
<protein>
    <submittedName>
        <fullName evidence="10">Ribosomal protein S12 methylthiotransferase RimO</fullName>
    </submittedName>
</protein>
<dbReference type="RefSeq" id="WP_080065363.1">
    <property type="nucleotide sequence ID" value="NZ_MZGX01000020.1"/>
</dbReference>
<dbReference type="Gene3D" id="3.80.30.20">
    <property type="entry name" value="tm_1862 like domain"/>
    <property type="match status" value="1"/>
</dbReference>
<gene>
    <name evidence="10" type="primary">rimO_2</name>
    <name evidence="10" type="ORF">CLHUN_29110</name>
</gene>
<dbReference type="GO" id="GO:0031419">
    <property type="term" value="F:cobalamin binding"/>
    <property type="evidence" value="ECO:0007669"/>
    <property type="project" value="InterPro"/>
</dbReference>
<name>A0A1V4SIU3_RUMHU</name>
<dbReference type="STRING" id="48256.CLHUN_29110"/>
<evidence type="ECO:0000256" key="5">
    <source>
        <dbReference type="ARBA" id="ARBA00022723"/>
    </source>
</evidence>
<dbReference type="PANTHER" id="PTHR43409:SF7">
    <property type="entry name" value="BLL1977 PROTEIN"/>
    <property type="match status" value="1"/>
</dbReference>